<keyword evidence="5 8" id="KW-0812">Transmembrane</keyword>
<dbReference type="InterPro" id="IPR038731">
    <property type="entry name" value="RgtA/B/C-like"/>
</dbReference>
<dbReference type="PANTHER" id="PTHR33908:SF3">
    <property type="entry name" value="UNDECAPRENYL PHOSPHATE-ALPHA-4-AMINO-4-DEOXY-L-ARABINOSE ARABINOSYL TRANSFERASE"/>
    <property type="match status" value="1"/>
</dbReference>
<evidence type="ECO:0000313" key="10">
    <source>
        <dbReference type="EMBL" id="RMA97605.1"/>
    </source>
</evidence>
<dbReference type="InterPro" id="IPR050297">
    <property type="entry name" value="LipidA_mod_glycosyltrf_83"/>
</dbReference>
<keyword evidence="4 10" id="KW-0808">Transferase</keyword>
<feature type="transmembrane region" description="Helical" evidence="8">
    <location>
        <begin position="133"/>
        <end position="151"/>
    </location>
</feature>
<dbReference type="AlphaFoldDB" id="A0A3M0BSW9"/>
<comment type="caution">
    <text evidence="10">The sequence shown here is derived from an EMBL/GenBank/DDBJ whole genome shotgun (WGS) entry which is preliminary data.</text>
</comment>
<dbReference type="Proteomes" id="UP000280842">
    <property type="component" value="Unassembled WGS sequence"/>
</dbReference>
<feature type="transmembrane region" description="Helical" evidence="8">
    <location>
        <begin position="265"/>
        <end position="285"/>
    </location>
</feature>
<keyword evidence="11" id="KW-1185">Reference proteome</keyword>
<gene>
    <name evidence="10" type="ORF">CLV39_0225</name>
</gene>
<organism evidence="10 11">
    <name type="scientific">Hydrogenothermus marinus</name>
    <dbReference type="NCBI Taxonomy" id="133270"/>
    <lineage>
        <taxon>Bacteria</taxon>
        <taxon>Pseudomonadati</taxon>
        <taxon>Aquificota</taxon>
        <taxon>Aquificia</taxon>
        <taxon>Aquificales</taxon>
        <taxon>Hydrogenothermaceae</taxon>
        <taxon>Hydrogenothermus</taxon>
    </lineage>
</organism>
<dbReference type="OrthoDB" id="9775035at2"/>
<keyword evidence="2" id="KW-1003">Cell membrane</keyword>
<evidence type="ECO:0000256" key="2">
    <source>
        <dbReference type="ARBA" id="ARBA00022475"/>
    </source>
</evidence>
<evidence type="ECO:0000256" key="5">
    <source>
        <dbReference type="ARBA" id="ARBA00022692"/>
    </source>
</evidence>
<sequence>MSNIEKYKYSLFIFVLVFTYTWNFWINDIWIPNESFYAEAVREMFESGNFIDIYYNYEPRFNKPPLTYYLSALSCFIFGISEFAIRLPIVLMALGSVFLTFLIGRRLYGFKVGIISAFIMSVSLQFIGNSRYVSPEVPLTFFFLLTLYLFLIGYKEKNFKYILLSYISLGLVVLTKGFPYIFVIGAIVIFYLLIENNFNLKNFWKDFLFLKIWIGLPITIAIGFWWYIYEYLKFGDSFWNVYYKETFGRALNKPTPFFSIKNLTYYWIVILWAFLPFSLAFYFALIKYFKQLKTFSFIFAWFWIMIIIFTIAKGKLPTYIIQAFPAMSILTAYFIVNYKPENLKKYLYYLSFLIPTFLFMAAIGYLVYVLHLDYFYYIFVVFPLLYIVRYKDIALAPFLASILLFLMFSISVLPKIEKYRPYDKIGKAIEDNLIHPSIPLIIENKFFHNLPFYAKRKVLRDYPLNKILKAKKPILALVLEKDYKYFKNTDVLWEGYLYNKGSESQFMKFLKAVIKAEKGDYSDFRKWKLIYMR</sequence>
<dbReference type="Pfam" id="PF13231">
    <property type="entry name" value="PMT_2"/>
    <property type="match status" value="1"/>
</dbReference>
<feature type="transmembrane region" description="Helical" evidence="8">
    <location>
        <begin position="180"/>
        <end position="198"/>
    </location>
</feature>
<feature type="transmembrane region" description="Helical" evidence="8">
    <location>
        <begin position="7"/>
        <end position="26"/>
    </location>
</feature>
<evidence type="ECO:0000256" key="4">
    <source>
        <dbReference type="ARBA" id="ARBA00022679"/>
    </source>
</evidence>
<accession>A0A3M0BSW9</accession>
<dbReference type="GO" id="GO:0016763">
    <property type="term" value="F:pentosyltransferase activity"/>
    <property type="evidence" value="ECO:0007669"/>
    <property type="project" value="TreeGrafter"/>
</dbReference>
<dbReference type="PANTHER" id="PTHR33908">
    <property type="entry name" value="MANNOSYLTRANSFERASE YKCB-RELATED"/>
    <property type="match status" value="1"/>
</dbReference>
<evidence type="ECO:0000259" key="9">
    <source>
        <dbReference type="Pfam" id="PF13231"/>
    </source>
</evidence>
<feature type="transmembrane region" description="Helical" evidence="8">
    <location>
        <begin position="210"/>
        <end position="229"/>
    </location>
</feature>
<feature type="transmembrane region" description="Helical" evidence="8">
    <location>
        <begin position="395"/>
        <end position="413"/>
    </location>
</feature>
<feature type="domain" description="Glycosyltransferase RgtA/B/C/D-like" evidence="9">
    <location>
        <begin position="62"/>
        <end position="220"/>
    </location>
</feature>
<proteinExistence type="predicted"/>
<comment type="subcellular location">
    <subcellularLocation>
        <location evidence="1">Cell membrane</location>
        <topology evidence="1">Multi-pass membrane protein</topology>
    </subcellularLocation>
</comment>
<evidence type="ECO:0000256" key="1">
    <source>
        <dbReference type="ARBA" id="ARBA00004651"/>
    </source>
</evidence>
<evidence type="ECO:0000313" key="11">
    <source>
        <dbReference type="Proteomes" id="UP000280842"/>
    </source>
</evidence>
<feature type="transmembrane region" description="Helical" evidence="8">
    <location>
        <begin position="348"/>
        <end position="368"/>
    </location>
</feature>
<evidence type="ECO:0000256" key="8">
    <source>
        <dbReference type="SAM" id="Phobius"/>
    </source>
</evidence>
<dbReference type="RefSeq" id="WP_121922383.1">
    <property type="nucleotide sequence ID" value="NZ_REFO01000010.1"/>
</dbReference>
<dbReference type="GO" id="GO:0009103">
    <property type="term" value="P:lipopolysaccharide biosynthetic process"/>
    <property type="evidence" value="ECO:0007669"/>
    <property type="project" value="UniProtKB-ARBA"/>
</dbReference>
<evidence type="ECO:0000256" key="7">
    <source>
        <dbReference type="ARBA" id="ARBA00023136"/>
    </source>
</evidence>
<dbReference type="EMBL" id="REFO01000010">
    <property type="protein sequence ID" value="RMA97605.1"/>
    <property type="molecule type" value="Genomic_DNA"/>
</dbReference>
<feature type="transmembrane region" description="Helical" evidence="8">
    <location>
        <begin position="292"/>
        <end position="312"/>
    </location>
</feature>
<feature type="transmembrane region" description="Helical" evidence="8">
    <location>
        <begin position="68"/>
        <end position="101"/>
    </location>
</feature>
<dbReference type="GO" id="GO:0010041">
    <property type="term" value="P:response to iron(III) ion"/>
    <property type="evidence" value="ECO:0007669"/>
    <property type="project" value="TreeGrafter"/>
</dbReference>
<evidence type="ECO:0000256" key="6">
    <source>
        <dbReference type="ARBA" id="ARBA00022989"/>
    </source>
</evidence>
<dbReference type="GO" id="GO:0005886">
    <property type="term" value="C:plasma membrane"/>
    <property type="evidence" value="ECO:0007669"/>
    <property type="project" value="UniProtKB-SubCell"/>
</dbReference>
<evidence type="ECO:0000256" key="3">
    <source>
        <dbReference type="ARBA" id="ARBA00022676"/>
    </source>
</evidence>
<feature type="transmembrane region" description="Helical" evidence="8">
    <location>
        <begin position="318"/>
        <end position="336"/>
    </location>
</feature>
<reference evidence="10 11" key="1">
    <citation type="submission" date="2018-10" db="EMBL/GenBank/DDBJ databases">
        <title>Genomic Encyclopedia of Archaeal and Bacterial Type Strains, Phase II (KMG-II): from individual species to whole genera.</title>
        <authorList>
            <person name="Goeker M."/>
        </authorList>
    </citation>
    <scope>NUCLEOTIDE SEQUENCE [LARGE SCALE GENOMIC DNA]</scope>
    <source>
        <strain evidence="10 11">VM1</strain>
    </source>
</reference>
<keyword evidence="3 10" id="KW-0328">Glycosyltransferase</keyword>
<protein>
    <submittedName>
        <fullName evidence="10">Dolichyl-phosphate-mannose-protein mannosyltransferase</fullName>
    </submittedName>
</protein>
<name>A0A3M0BSW9_9AQUI</name>
<keyword evidence="6 8" id="KW-1133">Transmembrane helix</keyword>
<keyword evidence="7 8" id="KW-0472">Membrane</keyword>